<evidence type="ECO:0000313" key="3">
    <source>
        <dbReference type="EMBL" id="PFH47148.1"/>
    </source>
</evidence>
<feature type="transmembrane region" description="Helical" evidence="1">
    <location>
        <begin position="169"/>
        <end position="190"/>
    </location>
</feature>
<name>A0A2A9NAP6_9AGAR</name>
<keyword evidence="1" id="KW-0472">Membrane</keyword>
<keyword evidence="4" id="KW-1185">Reference proteome</keyword>
<feature type="transmembrane region" description="Helical" evidence="1">
    <location>
        <begin position="210"/>
        <end position="232"/>
    </location>
</feature>
<feature type="transmembrane region" description="Helical" evidence="1">
    <location>
        <begin position="238"/>
        <end position="257"/>
    </location>
</feature>
<feature type="transmembrane region" description="Helical" evidence="1">
    <location>
        <begin position="95"/>
        <end position="116"/>
    </location>
</feature>
<dbReference type="OrthoDB" id="2953893at2759"/>
<gene>
    <name evidence="3" type="ORF">AMATHDRAFT_68360</name>
</gene>
<dbReference type="InterPro" id="IPR045339">
    <property type="entry name" value="DUF6534"/>
</dbReference>
<evidence type="ECO:0000313" key="4">
    <source>
        <dbReference type="Proteomes" id="UP000242287"/>
    </source>
</evidence>
<protein>
    <recommendedName>
        <fullName evidence="2">DUF6534 domain-containing protein</fullName>
    </recommendedName>
</protein>
<feature type="transmembrane region" description="Helical" evidence="1">
    <location>
        <begin position="27"/>
        <end position="46"/>
    </location>
</feature>
<feature type="transmembrane region" description="Helical" evidence="1">
    <location>
        <begin position="58"/>
        <end position="75"/>
    </location>
</feature>
<organism evidence="3 4">
    <name type="scientific">Amanita thiersii Skay4041</name>
    <dbReference type="NCBI Taxonomy" id="703135"/>
    <lineage>
        <taxon>Eukaryota</taxon>
        <taxon>Fungi</taxon>
        <taxon>Dikarya</taxon>
        <taxon>Basidiomycota</taxon>
        <taxon>Agaricomycotina</taxon>
        <taxon>Agaricomycetes</taxon>
        <taxon>Agaricomycetidae</taxon>
        <taxon>Agaricales</taxon>
        <taxon>Pluteineae</taxon>
        <taxon>Amanitaceae</taxon>
        <taxon>Amanita</taxon>
    </lineage>
</organism>
<keyword evidence="1" id="KW-0812">Transmembrane</keyword>
<proteinExistence type="predicted"/>
<dbReference type="Pfam" id="PF20152">
    <property type="entry name" value="DUF6534"/>
    <property type="match status" value="1"/>
</dbReference>
<dbReference type="AlphaFoldDB" id="A0A2A9NAP6"/>
<dbReference type="STRING" id="703135.A0A2A9NAP6"/>
<evidence type="ECO:0000259" key="2">
    <source>
        <dbReference type="Pfam" id="PF20152"/>
    </source>
</evidence>
<dbReference type="Proteomes" id="UP000242287">
    <property type="component" value="Unassembled WGS sequence"/>
</dbReference>
<feature type="transmembrane region" description="Helical" evidence="1">
    <location>
        <begin position="128"/>
        <end position="149"/>
    </location>
</feature>
<reference evidence="3 4" key="1">
    <citation type="submission" date="2014-02" db="EMBL/GenBank/DDBJ databases">
        <title>Transposable element dynamics among asymbiotic and ectomycorrhizal Amanita fungi.</title>
        <authorList>
            <consortium name="DOE Joint Genome Institute"/>
            <person name="Hess J."/>
            <person name="Skrede I."/>
            <person name="Wolfe B."/>
            <person name="LaButti K."/>
            <person name="Ohm R.A."/>
            <person name="Grigoriev I.V."/>
            <person name="Pringle A."/>
        </authorList>
    </citation>
    <scope>NUCLEOTIDE SEQUENCE [LARGE SCALE GENOMIC DNA]</scope>
    <source>
        <strain evidence="3 4">SKay4041</strain>
    </source>
</reference>
<feature type="domain" description="DUF6534" evidence="2">
    <location>
        <begin position="175"/>
        <end position="261"/>
    </location>
</feature>
<evidence type="ECO:0000256" key="1">
    <source>
        <dbReference type="SAM" id="Phobius"/>
    </source>
</evidence>
<sequence length="336" mass="36957">MPATPLAPKAIPPNNVQLTGPLYLGDIFNWALFGVLSVQTYIYFLAFPNDRVIPTKAIVFLIFVSELVQTVVTTRDGSNIFGYGWGDLGTLNLVGLQWFSVPLMTGTISAVIQLFYAWRIWILSHQPYIPVFISLVALLQGGAGIWSGINAKLIGIFSQIQLRNGTPTIVWLSGTAVCDALIAFCMIYYLSKSRTGFRATNELLVKLIRITVETGLITATVAVVDLIMFLAFEKANYHAVPAMVLSKLYSNSLLVLLNARVRIVGGRNVGTATIDDTLSWAQSAPSHHQVVFRSGARPLSRLSHYERTTSHPFNIEIIQETSTNFTDSSTQKLSSV</sequence>
<accession>A0A2A9NAP6</accession>
<keyword evidence="1" id="KW-1133">Transmembrane helix</keyword>
<dbReference type="PANTHER" id="PTHR40465:SF1">
    <property type="entry name" value="DUF6534 DOMAIN-CONTAINING PROTEIN"/>
    <property type="match status" value="1"/>
</dbReference>
<dbReference type="PANTHER" id="PTHR40465">
    <property type="entry name" value="CHROMOSOME 1, WHOLE GENOME SHOTGUN SEQUENCE"/>
    <property type="match status" value="1"/>
</dbReference>
<dbReference type="EMBL" id="KZ302131">
    <property type="protein sequence ID" value="PFH47148.1"/>
    <property type="molecule type" value="Genomic_DNA"/>
</dbReference>